<dbReference type="PANTHER" id="PTHR47585">
    <property type="match status" value="1"/>
</dbReference>
<sequence length="672" mass="69705">MSAHTDGTAQHGRPLRVGNVSGFYGDRLSAWEEMLEAGVDVITGDYLAELTMLILARQKAKDPQAGYARTFPAQLRGALQRIVAAGTRVVANAGGMNPQALARLIREQAAEAGFDVPVAWVDGDDLTDRAEELGLGTPLAANAYLGGWGITEALRGGAQVVVTGRVTDAALTTGPAAWFHGWSRDDHDALAGAMAAGHVIECGMQATGGNFSFFREIADLRRPGFPLAEIAADGSSVITKPAGTGGAVTAETVLSQLLYEVGGARYAGPDATLRLDSIRLTDLGEDRVRISGVRGEAPPPDLKVSVTEVGGFRQEIVFQLTGLDAEAKAELIRSQFEFGLEAAGLPRPAQMAWNLARTDRQDAVQQEEATARLTLVARDPDPKTVGRSFANLAVEFALGSVPGFFTGAPPGEASVYGRFRPESVPQDVPVHTVHLPDGTEAVIDPPADTRALLSTEADVRSAGTPEVGEAGSAESGEGTGAGSAPATTGTGPDGHTGAGLGDSPGGESDPGSAEDSGLGGGAPAPATPASANPVGTVRVPLGHLAGGRSGDKGGSANIGLWARTDAVWQWLRAELAPARLRELLPETAHLDIDRVELEGLRALNFTVHGLLGEGVAYRARFDPQAKGLAEWLRSRRVDVPADLVPAALVQPDGSTAGPVPLDDFFTQEGTAQ</sequence>
<keyword evidence="5" id="KW-1185">Reference proteome</keyword>
<protein>
    <recommendedName>
        <fullName evidence="6">Exopolyphosphatase</fullName>
    </recommendedName>
</protein>
<feature type="region of interest" description="Disordered" evidence="1">
    <location>
        <begin position="456"/>
        <end position="556"/>
    </location>
</feature>
<reference evidence="4 5" key="1">
    <citation type="journal article" date="2019" name="Int. J. Syst. Evol. Microbiol.">
        <title>The Global Catalogue of Microorganisms (GCM) 10K type strain sequencing project: providing services to taxonomists for standard genome sequencing and annotation.</title>
        <authorList>
            <consortium name="The Broad Institute Genomics Platform"/>
            <consortium name="The Broad Institute Genome Sequencing Center for Infectious Disease"/>
            <person name="Wu L."/>
            <person name="Ma J."/>
        </authorList>
    </citation>
    <scope>NUCLEOTIDE SEQUENCE [LARGE SCALE GENOMIC DNA]</scope>
    <source>
        <strain evidence="4 5">JCM 15900</strain>
    </source>
</reference>
<dbReference type="Proteomes" id="UP001500984">
    <property type="component" value="Unassembled WGS sequence"/>
</dbReference>
<dbReference type="Pfam" id="PF07287">
    <property type="entry name" value="AtuA"/>
    <property type="match status" value="1"/>
</dbReference>
<accession>A0ABN2WZ32</accession>
<dbReference type="InterPro" id="IPR010839">
    <property type="entry name" value="AtuA_N"/>
</dbReference>
<proteinExistence type="predicted"/>
<evidence type="ECO:0000256" key="1">
    <source>
        <dbReference type="SAM" id="MobiDB-lite"/>
    </source>
</evidence>
<evidence type="ECO:0000259" key="3">
    <source>
        <dbReference type="Pfam" id="PF23544"/>
    </source>
</evidence>
<feature type="domain" description="Acyclic terpene utilisation N-terminal" evidence="2">
    <location>
        <begin position="15"/>
        <end position="435"/>
    </location>
</feature>
<evidence type="ECO:0000313" key="5">
    <source>
        <dbReference type="Proteomes" id="UP001500984"/>
    </source>
</evidence>
<feature type="compositionally biased region" description="Gly residues" evidence="1">
    <location>
        <begin position="491"/>
        <end position="504"/>
    </location>
</feature>
<dbReference type="PANTHER" id="PTHR47585:SF1">
    <property type="entry name" value="DUF1446 DOMAIN-CONTAINING PROTEIN"/>
    <property type="match status" value="1"/>
</dbReference>
<feature type="region of interest" description="Disordered" evidence="1">
    <location>
        <begin position="652"/>
        <end position="672"/>
    </location>
</feature>
<evidence type="ECO:0000313" key="4">
    <source>
        <dbReference type="EMBL" id="GAA2101902.1"/>
    </source>
</evidence>
<name>A0ABN2WZ32_9MICO</name>
<dbReference type="InterPro" id="IPR056362">
    <property type="entry name" value="AtuA-like_ferredoxin_dom"/>
</dbReference>
<evidence type="ECO:0008006" key="6">
    <source>
        <dbReference type="Google" id="ProtNLM"/>
    </source>
</evidence>
<dbReference type="Pfam" id="PF23544">
    <property type="entry name" value="AtuA_ferredoxin"/>
    <property type="match status" value="1"/>
</dbReference>
<dbReference type="EMBL" id="BAAAPZ010000012">
    <property type="protein sequence ID" value="GAA2101902.1"/>
    <property type="molecule type" value="Genomic_DNA"/>
</dbReference>
<gene>
    <name evidence="4" type="ORF">GCM10009823_24970</name>
</gene>
<evidence type="ECO:0000259" key="2">
    <source>
        <dbReference type="Pfam" id="PF07287"/>
    </source>
</evidence>
<feature type="domain" description="AtuA-like ferredoxin-fold" evidence="3">
    <location>
        <begin position="539"/>
        <end position="637"/>
    </location>
</feature>
<comment type="caution">
    <text evidence="4">The sequence shown here is derived from an EMBL/GenBank/DDBJ whole genome shotgun (WGS) entry which is preliminary data.</text>
</comment>
<organism evidence="4 5">
    <name type="scientific">Brevibacterium salitolerans</name>
    <dbReference type="NCBI Taxonomy" id="1403566"/>
    <lineage>
        <taxon>Bacteria</taxon>
        <taxon>Bacillati</taxon>
        <taxon>Actinomycetota</taxon>
        <taxon>Actinomycetes</taxon>
        <taxon>Micrococcales</taxon>
        <taxon>Brevibacteriaceae</taxon>
        <taxon>Brevibacterium</taxon>
    </lineage>
</organism>
<feature type="compositionally biased region" description="Low complexity" evidence="1">
    <location>
        <begin position="523"/>
        <end position="533"/>
    </location>
</feature>
<feature type="compositionally biased region" description="Low complexity" evidence="1">
    <location>
        <begin position="468"/>
        <end position="490"/>
    </location>
</feature>
<dbReference type="RefSeq" id="WP_344337594.1">
    <property type="nucleotide sequence ID" value="NZ_BAAAPZ010000012.1"/>
</dbReference>